<dbReference type="OrthoDB" id="514330at2759"/>
<dbReference type="Gene3D" id="1.20.58.810">
    <property type="entry name" value="Photosystem II Pbs27"/>
    <property type="match status" value="1"/>
</dbReference>
<dbReference type="GO" id="GO:0010206">
    <property type="term" value="P:photosystem II repair"/>
    <property type="evidence" value="ECO:0007669"/>
    <property type="project" value="InterPro"/>
</dbReference>
<dbReference type="InterPro" id="IPR038450">
    <property type="entry name" value="PSII_Psb27_sf"/>
</dbReference>
<dbReference type="PROSITE" id="PS51318">
    <property type="entry name" value="TAT"/>
    <property type="match status" value="1"/>
</dbReference>
<reference evidence="1 2" key="1">
    <citation type="journal article" date="2023" name="Commun. Biol.">
        <title>Reorganization of the ancestral sex-determining regions during the evolution of trioecy in Pleodorina starrii.</title>
        <authorList>
            <person name="Takahashi K."/>
            <person name="Suzuki S."/>
            <person name="Kawai-Toyooka H."/>
            <person name="Yamamoto K."/>
            <person name="Hamaji T."/>
            <person name="Ootsuki R."/>
            <person name="Yamaguchi H."/>
            <person name="Kawachi M."/>
            <person name="Higashiyama T."/>
            <person name="Nozaki H."/>
        </authorList>
    </citation>
    <scope>NUCLEOTIDE SEQUENCE [LARGE SCALE GENOMIC DNA]</scope>
    <source>
        <strain evidence="1 2">NIES-4479</strain>
    </source>
</reference>
<dbReference type="InterPro" id="IPR006311">
    <property type="entry name" value="TAT_signal"/>
</dbReference>
<proteinExistence type="inferred from homology"/>
<dbReference type="PANTHER" id="PTHR34041:SF1">
    <property type="entry name" value="PHOTOSYSTEM II REPAIR PROTEIN PSB27-H1, CHLOROPLASTIC"/>
    <property type="match status" value="1"/>
</dbReference>
<organism evidence="1 2">
    <name type="scientific">Pleodorina starrii</name>
    <dbReference type="NCBI Taxonomy" id="330485"/>
    <lineage>
        <taxon>Eukaryota</taxon>
        <taxon>Viridiplantae</taxon>
        <taxon>Chlorophyta</taxon>
        <taxon>core chlorophytes</taxon>
        <taxon>Chlorophyceae</taxon>
        <taxon>CS clade</taxon>
        <taxon>Chlamydomonadales</taxon>
        <taxon>Volvocaceae</taxon>
        <taxon>Pleodorina</taxon>
    </lineage>
</organism>
<evidence type="ECO:0000313" key="2">
    <source>
        <dbReference type="Proteomes" id="UP001165080"/>
    </source>
</evidence>
<dbReference type="GO" id="GO:0009543">
    <property type="term" value="C:chloroplast thylakoid lumen"/>
    <property type="evidence" value="ECO:0007669"/>
    <property type="project" value="TreeGrafter"/>
</dbReference>
<dbReference type="GO" id="GO:0009523">
    <property type="term" value="C:photosystem II"/>
    <property type="evidence" value="ECO:0007669"/>
    <property type="project" value="InterPro"/>
</dbReference>
<sequence>MQLQARQTSALRVGTARVARRPRIVRVQANARPEVAPADDSVVGPSRRGLLAMTAGALMSVASTSRPAQARTCASETLTEDDDTACRRAVLRGDSGNVMEAEANYTALSEKKFTTVSGVPVAVLDSEYVRSTLKLREDIISYATMDVNNYQERVPLIKTLRTEGSDWVSKYARGGSARTDSARRMYIAVDALIGHIASNGYAPMPKPKIKVVLANVDQAKAFLEEGK</sequence>
<accession>A0A9W6EX07</accession>
<gene>
    <name evidence="1" type="primary">PLEST001011</name>
    <name evidence="1" type="ORF">PLESTB_000100700</name>
</gene>
<dbReference type="GO" id="GO:0010207">
    <property type="term" value="P:photosystem II assembly"/>
    <property type="evidence" value="ECO:0007669"/>
    <property type="project" value="InterPro"/>
</dbReference>
<dbReference type="PANTHER" id="PTHR34041">
    <property type="entry name" value="PHOTOSYSTEM II REPAIR PROTEIN PSB27-H1, CHLOROPLASTIC"/>
    <property type="match status" value="1"/>
</dbReference>
<dbReference type="InterPro" id="IPR025585">
    <property type="entry name" value="PSII_Psb27"/>
</dbReference>
<dbReference type="EMBL" id="BRXU01000001">
    <property type="protein sequence ID" value="GLC48463.1"/>
    <property type="molecule type" value="Genomic_DNA"/>
</dbReference>
<dbReference type="Proteomes" id="UP001165080">
    <property type="component" value="Unassembled WGS sequence"/>
</dbReference>
<comment type="caution">
    <text evidence="1">The sequence shown here is derived from an EMBL/GenBank/DDBJ whole genome shotgun (WGS) entry which is preliminary data.</text>
</comment>
<keyword evidence="2" id="KW-1185">Reference proteome</keyword>
<name>A0A9W6EX07_9CHLO</name>
<dbReference type="AlphaFoldDB" id="A0A9W6EX07"/>
<protein>
    <submittedName>
        <fullName evidence="1">Uncharacterized protein</fullName>
    </submittedName>
</protein>
<evidence type="ECO:0000313" key="1">
    <source>
        <dbReference type="EMBL" id="GLC48463.1"/>
    </source>
</evidence>
<dbReference type="Pfam" id="PF13326">
    <property type="entry name" value="PSII_Pbs27"/>
    <property type="match status" value="1"/>
</dbReference>
<dbReference type="HAMAP" id="MF_01481">
    <property type="entry name" value="PSII_Psb27"/>
    <property type="match status" value="1"/>
</dbReference>